<proteinExistence type="predicted"/>
<dbReference type="PANTHER" id="PTHR36919:SF2">
    <property type="entry name" value="BLL6627 PROTEIN"/>
    <property type="match status" value="1"/>
</dbReference>
<dbReference type="Gene3D" id="2.40.128.520">
    <property type="match status" value="1"/>
</dbReference>
<dbReference type="InterPro" id="IPR019223">
    <property type="entry name" value="DUF2147"/>
</dbReference>
<reference evidence="2 3" key="1">
    <citation type="submission" date="2019-09" db="EMBL/GenBank/DDBJ databases">
        <title>Draft genome sequence of Ginsengibacter sp. BR5-29.</title>
        <authorList>
            <person name="Im W.-T."/>
        </authorList>
    </citation>
    <scope>NUCLEOTIDE SEQUENCE [LARGE SCALE GENOMIC DNA]</scope>
    <source>
        <strain evidence="2 3">BR5-29</strain>
    </source>
</reference>
<evidence type="ECO:0000259" key="1">
    <source>
        <dbReference type="Pfam" id="PF09917"/>
    </source>
</evidence>
<dbReference type="AlphaFoldDB" id="A0A5J5IFX5"/>
<name>A0A5J5IFX5_9BACT</name>
<dbReference type="RefSeq" id="WP_150415275.1">
    <property type="nucleotide sequence ID" value="NZ_VYQF01000003.1"/>
</dbReference>
<evidence type="ECO:0000313" key="3">
    <source>
        <dbReference type="Proteomes" id="UP000326903"/>
    </source>
</evidence>
<dbReference type="PANTHER" id="PTHR36919">
    <property type="entry name" value="BLR1215 PROTEIN"/>
    <property type="match status" value="1"/>
</dbReference>
<accession>A0A5J5IFX5</accession>
<feature type="domain" description="DUF2147" evidence="1">
    <location>
        <begin position="28"/>
        <end position="146"/>
    </location>
</feature>
<dbReference type="EMBL" id="VYQF01000003">
    <property type="protein sequence ID" value="KAA9038554.1"/>
    <property type="molecule type" value="Genomic_DNA"/>
</dbReference>
<comment type="caution">
    <text evidence="2">The sequence shown here is derived from an EMBL/GenBank/DDBJ whole genome shotgun (WGS) entry which is preliminary data.</text>
</comment>
<protein>
    <submittedName>
        <fullName evidence="2">DUF2147 domain-containing protein</fullName>
    </submittedName>
</protein>
<evidence type="ECO:0000313" key="2">
    <source>
        <dbReference type="EMBL" id="KAA9038554.1"/>
    </source>
</evidence>
<keyword evidence="3" id="KW-1185">Reference proteome</keyword>
<sequence>MNAILNFFISSVLFSNLNFQSRSDAILGKWINIQGNLEVEVYKQGNDMKAKLLWFDDSDDKSKPMNVRTDEKNPDKSLRSRKLIGIDVLRNLKYYPDENEWDNGKIYDSSSGKEWSSEAWITKDGLLKVKGYWVFKFLSQTETFRRP</sequence>
<dbReference type="Pfam" id="PF09917">
    <property type="entry name" value="DUF2147"/>
    <property type="match status" value="1"/>
</dbReference>
<gene>
    <name evidence="2" type="ORF">FW778_13425</name>
</gene>
<dbReference type="Proteomes" id="UP000326903">
    <property type="component" value="Unassembled WGS sequence"/>
</dbReference>
<organism evidence="2 3">
    <name type="scientific">Ginsengibacter hankyongi</name>
    <dbReference type="NCBI Taxonomy" id="2607284"/>
    <lineage>
        <taxon>Bacteria</taxon>
        <taxon>Pseudomonadati</taxon>
        <taxon>Bacteroidota</taxon>
        <taxon>Chitinophagia</taxon>
        <taxon>Chitinophagales</taxon>
        <taxon>Chitinophagaceae</taxon>
        <taxon>Ginsengibacter</taxon>
    </lineage>
</organism>